<dbReference type="InterPro" id="IPR036445">
    <property type="entry name" value="GPCR_2_extracell_dom_sf"/>
</dbReference>
<dbReference type="PANTHER" id="PTHR45620:SF32">
    <property type="entry name" value="DIURETIC HORMONE 31 RECEPTOR, ISOFORM C"/>
    <property type="match status" value="1"/>
</dbReference>
<dbReference type="Gene3D" id="4.10.1240.10">
    <property type="entry name" value="GPCR, family 2, extracellular hormone receptor domain"/>
    <property type="match status" value="1"/>
</dbReference>
<comment type="caution">
    <text evidence="4">The sequence shown here is derived from an EMBL/GenBank/DDBJ whole genome shotgun (WGS) entry which is preliminary data.</text>
</comment>
<dbReference type="GO" id="GO:0007188">
    <property type="term" value="P:adenylate cyclase-modulating G protein-coupled receptor signaling pathway"/>
    <property type="evidence" value="ECO:0007669"/>
    <property type="project" value="TreeGrafter"/>
</dbReference>
<protein>
    <recommendedName>
        <fullName evidence="3">G-protein coupled receptors family 2 profile 1 domain-containing protein</fullName>
    </recommendedName>
</protein>
<proteinExistence type="predicted"/>
<dbReference type="PROSITE" id="PS00649">
    <property type="entry name" value="G_PROTEIN_RECEP_F2_1"/>
    <property type="match status" value="1"/>
</dbReference>
<evidence type="ECO:0000256" key="2">
    <source>
        <dbReference type="ARBA" id="ARBA00023157"/>
    </source>
</evidence>
<reference evidence="4 5" key="1">
    <citation type="submission" date="2024-03" db="EMBL/GenBank/DDBJ databases">
        <title>Adaptation during the transition from Ophiocordyceps entomopathogen to insect associate is accompanied by gene loss and intensified selection.</title>
        <authorList>
            <person name="Ward C.M."/>
            <person name="Onetto C.A."/>
            <person name="Borneman A.R."/>
        </authorList>
    </citation>
    <scope>NUCLEOTIDE SEQUENCE [LARGE SCALE GENOMIC DNA]</scope>
    <source>
        <strain evidence="4">AWRI1</strain>
        <tissue evidence="4">Single Adult Female</tissue>
    </source>
</reference>
<keyword evidence="2" id="KW-1015">Disulfide bond</keyword>
<dbReference type="AlphaFoldDB" id="A0AAN9Y647"/>
<dbReference type="InterPro" id="IPR017983">
    <property type="entry name" value="GPCR_2_secretin-like_CS"/>
</dbReference>
<feature type="domain" description="G-protein coupled receptors family 2 profile 1" evidence="3">
    <location>
        <begin position="35"/>
        <end position="120"/>
    </location>
</feature>
<evidence type="ECO:0000259" key="3">
    <source>
        <dbReference type="PROSITE" id="PS50227"/>
    </source>
</evidence>
<dbReference type="GO" id="GO:0004948">
    <property type="term" value="F:calcitonin receptor activity"/>
    <property type="evidence" value="ECO:0007669"/>
    <property type="project" value="InterPro"/>
</dbReference>
<keyword evidence="5" id="KW-1185">Reference proteome</keyword>
<evidence type="ECO:0000256" key="1">
    <source>
        <dbReference type="ARBA" id="ARBA00022729"/>
    </source>
</evidence>
<sequence length="160" mass="18287">METSIDEFEESKSLTVSQFIKGHEAAGEVIKKFKECVRLNTTQYPTLNHTQIYCPLVFDGWMCWNATPAGSIAVNPCPDFITGFDPERTAFKECDSNGSWFVHPATNQPWSNYSTCIDFEDLESSRLTFHKLHPIMGLYLKKWWSSSHHDTCLAEKKKVG</sequence>
<dbReference type="InterPro" id="IPR050332">
    <property type="entry name" value="GPCR_2"/>
</dbReference>
<dbReference type="Pfam" id="PF02793">
    <property type="entry name" value="HRM"/>
    <property type="match status" value="1"/>
</dbReference>
<evidence type="ECO:0000313" key="4">
    <source>
        <dbReference type="EMBL" id="KAK7601218.1"/>
    </source>
</evidence>
<dbReference type="InterPro" id="IPR001879">
    <property type="entry name" value="GPCR_2_extracellular_dom"/>
</dbReference>
<dbReference type="InterPro" id="IPR003287">
    <property type="entry name" value="GPCR_2_calcitonin_rcpt_fam"/>
</dbReference>
<name>A0AAN9Y647_9HEMI</name>
<organism evidence="4 5">
    <name type="scientific">Parthenolecanium corni</name>
    <dbReference type="NCBI Taxonomy" id="536013"/>
    <lineage>
        <taxon>Eukaryota</taxon>
        <taxon>Metazoa</taxon>
        <taxon>Ecdysozoa</taxon>
        <taxon>Arthropoda</taxon>
        <taxon>Hexapoda</taxon>
        <taxon>Insecta</taxon>
        <taxon>Pterygota</taxon>
        <taxon>Neoptera</taxon>
        <taxon>Paraneoptera</taxon>
        <taxon>Hemiptera</taxon>
        <taxon>Sternorrhyncha</taxon>
        <taxon>Coccoidea</taxon>
        <taxon>Coccidae</taxon>
        <taxon>Parthenolecanium</taxon>
    </lineage>
</organism>
<dbReference type="PANTHER" id="PTHR45620">
    <property type="entry name" value="PDF RECEPTOR-LIKE PROTEIN-RELATED"/>
    <property type="match status" value="1"/>
</dbReference>
<dbReference type="SMART" id="SM00008">
    <property type="entry name" value="HormR"/>
    <property type="match status" value="1"/>
</dbReference>
<dbReference type="EMBL" id="JBBCAQ010000010">
    <property type="protein sequence ID" value="KAK7601218.1"/>
    <property type="molecule type" value="Genomic_DNA"/>
</dbReference>
<gene>
    <name evidence="4" type="ORF">V9T40_008659</name>
</gene>
<evidence type="ECO:0000313" key="5">
    <source>
        <dbReference type="Proteomes" id="UP001367676"/>
    </source>
</evidence>
<keyword evidence="1" id="KW-0732">Signal</keyword>
<dbReference type="GO" id="GO:0005886">
    <property type="term" value="C:plasma membrane"/>
    <property type="evidence" value="ECO:0007669"/>
    <property type="project" value="TreeGrafter"/>
</dbReference>
<dbReference type="PRINTS" id="PR01350">
    <property type="entry name" value="CTRFAMILY"/>
</dbReference>
<accession>A0AAN9Y647</accession>
<dbReference type="PROSITE" id="PS50227">
    <property type="entry name" value="G_PROTEIN_RECEP_F2_3"/>
    <property type="match status" value="1"/>
</dbReference>
<dbReference type="Proteomes" id="UP001367676">
    <property type="component" value="Unassembled WGS sequence"/>
</dbReference>
<dbReference type="SUPFAM" id="SSF111418">
    <property type="entry name" value="Hormone receptor domain"/>
    <property type="match status" value="1"/>
</dbReference>